<evidence type="ECO:0000256" key="4">
    <source>
        <dbReference type="ARBA" id="ARBA00023002"/>
    </source>
</evidence>
<reference evidence="8" key="1">
    <citation type="submission" date="2020-01" db="EMBL/GenBank/DDBJ databases">
        <title>'Steroidobacter agaridevorans' sp. nov., agar-degrading bacteria isolated from rhizosphere soils.</title>
        <authorList>
            <person name="Ikenaga M."/>
            <person name="Kataoka M."/>
            <person name="Murouchi A."/>
            <person name="Katsuragi S."/>
            <person name="Sakai M."/>
        </authorList>
    </citation>
    <scope>NUCLEOTIDE SEQUENCE [LARGE SCALE GENOMIC DNA]</scope>
    <source>
        <strain evidence="8">YU21-B</strain>
    </source>
</reference>
<accession>A0A829YJW6</accession>
<dbReference type="Proteomes" id="UP000445000">
    <property type="component" value="Unassembled WGS sequence"/>
</dbReference>
<comment type="catalytic activity">
    <reaction evidence="5">
        <text>L-methionyl-[protein] + a quinone + H2O = L-methionyl-(S)-S-oxide-[protein] + a quinol</text>
        <dbReference type="Rhea" id="RHEA:51292"/>
        <dbReference type="Rhea" id="RHEA-COMP:12313"/>
        <dbReference type="Rhea" id="RHEA-COMP:12315"/>
        <dbReference type="ChEBI" id="CHEBI:15377"/>
        <dbReference type="ChEBI" id="CHEBI:16044"/>
        <dbReference type="ChEBI" id="CHEBI:24646"/>
        <dbReference type="ChEBI" id="CHEBI:44120"/>
        <dbReference type="ChEBI" id="CHEBI:132124"/>
    </reaction>
</comment>
<feature type="domain" description="Oxidoreductase molybdopterin-binding" evidence="6">
    <location>
        <begin position="100"/>
        <end position="256"/>
    </location>
</feature>
<keyword evidence="1 5" id="KW-0500">Molybdenum</keyword>
<dbReference type="PROSITE" id="PS51318">
    <property type="entry name" value="TAT"/>
    <property type="match status" value="1"/>
</dbReference>
<evidence type="ECO:0000313" key="8">
    <source>
        <dbReference type="Proteomes" id="UP000445000"/>
    </source>
</evidence>
<dbReference type="PANTHER" id="PTHR43032">
    <property type="entry name" value="PROTEIN-METHIONINE-SULFOXIDE REDUCTASE"/>
    <property type="match status" value="1"/>
</dbReference>
<feature type="binding site" evidence="5">
    <location>
        <position position="174"/>
    </location>
    <ligand>
        <name>Mo-molybdopterin</name>
        <dbReference type="ChEBI" id="CHEBI:71302"/>
    </ligand>
</feature>
<comment type="catalytic activity">
    <reaction evidence="5">
        <text>L-methionyl-[protein] + a quinone + H2O = L-methionyl-(R)-S-oxide-[protein] + a quinol</text>
        <dbReference type="Rhea" id="RHEA:51296"/>
        <dbReference type="Rhea" id="RHEA-COMP:12313"/>
        <dbReference type="Rhea" id="RHEA-COMP:12314"/>
        <dbReference type="ChEBI" id="CHEBI:15377"/>
        <dbReference type="ChEBI" id="CHEBI:16044"/>
        <dbReference type="ChEBI" id="CHEBI:24646"/>
        <dbReference type="ChEBI" id="CHEBI:45764"/>
        <dbReference type="ChEBI" id="CHEBI:132124"/>
    </reaction>
</comment>
<dbReference type="SUPFAM" id="SSF56524">
    <property type="entry name" value="Oxidoreductase molybdopterin-binding domain"/>
    <property type="match status" value="1"/>
</dbReference>
<comment type="caution">
    <text evidence="7">The sequence shown here is derived from an EMBL/GenBank/DDBJ whole genome shotgun (WGS) entry which is preliminary data.</text>
</comment>
<sequence length="321" mass="35929">MLIRRPRPGDSAAILPSEITSESVYLNRRKLLQAALAAGVAGIGAGWVSEAGAVADLKVQRNAKYSLSDAPNSYEDITTYNNFYEFGLDKSDPAENSSRFKPAPWTVAVTGEAEHTGKFALEDLLKGHAIEERVYRLRCVEAWSMVIPWAGVPLADVLKRFKPTSKAKYVAFKTVLRPEEMPGQRSRSLDWPYVEGLRIDEAMHPLSLLAVGLYGKTLPNQNGAPLRLVTPWKYGFKGIKSIVEIRFTEKEPPTTWNISAPHEYGFYANVNPNVDHPRWSQARERKIGAGVFGSRVPTLMFNGYEQEVASLYKGMDLKKYY</sequence>
<dbReference type="AlphaFoldDB" id="A0A829YJW6"/>
<name>A0A829YJW6_9GAMM</name>
<comment type="subunit">
    <text evidence="5">Heterodimer of a catalytic subunit (MsrP) and a heme-binding subunit (MsrQ).</text>
</comment>
<keyword evidence="8" id="KW-1185">Reference proteome</keyword>
<evidence type="ECO:0000259" key="6">
    <source>
        <dbReference type="Pfam" id="PF00174"/>
    </source>
</evidence>
<organism evidence="7 8">
    <name type="scientific">Steroidobacter agaridevorans</name>
    <dbReference type="NCBI Taxonomy" id="2695856"/>
    <lineage>
        <taxon>Bacteria</taxon>
        <taxon>Pseudomonadati</taxon>
        <taxon>Pseudomonadota</taxon>
        <taxon>Gammaproteobacteria</taxon>
        <taxon>Steroidobacterales</taxon>
        <taxon>Steroidobacteraceae</taxon>
        <taxon>Steroidobacter</taxon>
    </lineage>
</organism>
<evidence type="ECO:0000313" key="7">
    <source>
        <dbReference type="EMBL" id="GFE83520.1"/>
    </source>
</evidence>
<dbReference type="EC" id="1.8.5.-" evidence="5"/>
<proteinExistence type="inferred from homology"/>
<dbReference type="NCBIfam" id="NF003767">
    <property type="entry name" value="PRK05363.1"/>
    <property type="match status" value="1"/>
</dbReference>
<dbReference type="Gene3D" id="3.90.420.10">
    <property type="entry name" value="Oxidoreductase, molybdopterin-binding domain"/>
    <property type="match status" value="1"/>
</dbReference>
<feature type="binding site" evidence="5">
    <location>
        <begin position="238"/>
        <end position="240"/>
    </location>
    <ligand>
        <name>Mo-molybdopterin</name>
        <dbReference type="ChEBI" id="CHEBI:71302"/>
    </ligand>
</feature>
<protein>
    <recommendedName>
        <fullName evidence="5">Protein-methionine-sulfoxide reductase catalytic subunit MsrP</fullName>
        <ecNumber evidence="5">1.8.5.-</ecNumber>
    </recommendedName>
</protein>
<keyword evidence="3 5" id="KW-0732">Signal</keyword>
<dbReference type="Pfam" id="PF00174">
    <property type="entry name" value="Oxidored_molyb"/>
    <property type="match status" value="1"/>
</dbReference>
<dbReference type="GO" id="GO:0043546">
    <property type="term" value="F:molybdopterin cofactor binding"/>
    <property type="evidence" value="ECO:0007669"/>
    <property type="project" value="UniProtKB-UniRule"/>
</dbReference>
<feature type="binding site" evidence="5">
    <location>
        <position position="222"/>
    </location>
    <ligand>
        <name>Mo-molybdopterin</name>
        <dbReference type="ChEBI" id="CHEBI:71302"/>
    </ligand>
</feature>
<evidence type="ECO:0000256" key="3">
    <source>
        <dbReference type="ARBA" id="ARBA00022729"/>
    </source>
</evidence>
<dbReference type="GO" id="GO:0016672">
    <property type="term" value="F:oxidoreductase activity, acting on a sulfur group of donors, quinone or similar compound as acceptor"/>
    <property type="evidence" value="ECO:0007669"/>
    <property type="project" value="UniProtKB-UniRule"/>
</dbReference>
<comment type="function">
    <text evidence="5">Part of the MsrPQ system that repairs oxidized periplasmic proteins containing methionine sulfoxide residues (Met-O), using respiratory chain electrons. Thus protects these proteins from oxidative-stress damage caused by reactive species of oxygen and chlorine generated by the host defense mechanisms. MsrPQ is essential for the maintenance of envelope integrity under bleach stress, rescuing a wide series of structurally unrelated periplasmic proteins from methionine oxidation. The catalytic subunit MsrP is non-stereospecific, being able to reduce both (R-) and (S-) diastereoisomers of methionine sulfoxide.</text>
</comment>
<dbReference type="RefSeq" id="WP_161815131.1">
    <property type="nucleotide sequence ID" value="NZ_BLJN01000006.1"/>
</dbReference>
<keyword evidence="2 5" id="KW-0479">Metal-binding</keyword>
<comment type="cofactor">
    <cofactor evidence="5">
        <name>Mo-molybdopterin</name>
        <dbReference type="ChEBI" id="CHEBI:71302"/>
    </cofactor>
    <text evidence="5">Binds 1 Mo-molybdopterin (Mo-MPT) cofactor per subunit.</text>
</comment>
<keyword evidence="4 5" id="KW-0560">Oxidoreductase</keyword>
<gene>
    <name evidence="5 7" type="primary">msrP</name>
    <name evidence="7" type="ORF">GCM10011487_55200</name>
</gene>
<dbReference type="InterPro" id="IPR022867">
    <property type="entry name" value="MsrP"/>
</dbReference>
<evidence type="ECO:0000256" key="5">
    <source>
        <dbReference type="HAMAP-Rule" id="MF_01206"/>
    </source>
</evidence>
<dbReference type="GO" id="GO:0030091">
    <property type="term" value="P:protein repair"/>
    <property type="evidence" value="ECO:0007669"/>
    <property type="project" value="UniProtKB-UniRule"/>
</dbReference>
<feature type="binding site" evidence="5">
    <location>
        <begin position="84"/>
        <end position="85"/>
    </location>
    <ligand>
        <name>Mo-molybdopterin</name>
        <dbReference type="ChEBI" id="CHEBI:71302"/>
    </ligand>
</feature>
<dbReference type="HAMAP" id="MF_01206">
    <property type="entry name" value="MsrP"/>
    <property type="match status" value="1"/>
</dbReference>
<dbReference type="InterPro" id="IPR000572">
    <property type="entry name" value="OxRdtase_Mopterin-bd_dom"/>
</dbReference>
<dbReference type="EMBL" id="BLJN01000006">
    <property type="protein sequence ID" value="GFE83520.1"/>
    <property type="molecule type" value="Genomic_DNA"/>
</dbReference>
<dbReference type="InterPro" id="IPR006311">
    <property type="entry name" value="TAT_signal"/>
</dbReference>
<feature type="binding site" evidence="5">
    <location>
        <position position="227"/>
    </location>
    <ligand>
        <name>Mo-molybdopterin</name>
        <dbReference type="ChEBI" id="CHEBI:71302"/>
    </ligand>
</feature>
<feature type="binding site" evidence="5">
    <location>
        <position position="139"/>
    </location>
    <ligand>
        <name>Mo-molybdopterin</name>
        <dbReference type="ChEBI" id="CHEBI:71302"/>
    </ligand>
    <ligandPart>
        <name>Mo</name>
        <dbReference type="ChEBI" id="CHEBI:28685"/>
    </ligandPart>
</feature>
<dbReference type="InterPro" id="IPR036374">
    <property type="entry name" value="OxRdtase_Mopterin-bd_sf"/>
</dbReference>
<comment type="PTM">
    <text evidence="5">Predicted to be exported by the Tat system. The position of the signal peptide cleavage has not been experimentally proven.</text>
</comment>
<evidence type="ECO:0000256" key="1">
    <source>
        <dbReference type="ARBA" id="ARBA00022505"/>
    </source>
</evidence>
<dbReference type="PANTHER" id="PTHR43032:SF3">
    <property type="entry name" value="PROTEIN-METHIONINE-SULFOXIDE REDUCTASE CATALYTIC SUBUNIT MSRP"/>
    <property type="match status" value="1"/>
</dbReference>
<feature type="binding site" evidence="5">
    <location>
        <position position="81"/>
    </location>
    <ligand>
        <name>Mo-molybdopterin</name>
        <dbReference type="ChEBI" id="CHEBI:71302"/>
    </ligand>
</feature>
<dbReference type="GO" id="GO:0046872">
    <property type="term" value="F:metal ion binding"/>
    <property type="evidence" value="ECO:0007669"/>
    <property type="project" value="UniProtKB-KW"/>
</dbReference>
<evidence type="ECO:0000256" key="2">
    <source>
        <dbReference type="ARBA" id="ARBA00022723"/>
    </source>
</evidence>
<comment type="similarity">
    <text evidence="5">Belongs to the MsrP family.</text>
</comment>